<reference evidence="7" key="2">
    <citation type="submission" date="2012-08" db="EMBL/GenBank/DDBJ databases">
        <title>Genome sequence of Kazachstania naganishii.</title>
        <authorList>
            <person name="Gordon J.L."/>
            <person name="Armisen D."/>
            <person name="Proux-Wera E."/>
            <person name="OhEigeartaigh S.S."/>
            <person name="Byrne K.P."/>
            <person name="Wolfe K.H."/>
        </authorList>
    </citation>
    <scope>NUCLEOTIDE SEQUENCE [LARGE SCALE GENOMIC DNA]</scope>
    <source>
        <strain evidence="7">ATCC MYA-139 / BCRC 22969 / CBS 8797 / CCRC 22969 / KCTC 17520 / NBRC 10181 / NCYC 3082</strain>
    </source>
</reference>
<dbReference type="AlphaFoldDB" id="J7S8R4"/>
<dbReference type="EMBL" id="HE978321">
    <property type="protein sequence ID" value="CCK71699.1"/>
    <property type="molecule type" value="Genomic_DNA"/>
</dbReference>
<feature type="chain" id="PRO_5003797525" evidence="5">
    <location>
        <begin position="18"/>
        <end position="304"/>
    </location>
</feature>
<evidence type="ECO:0000313" key="6">
    <source>
        <dbReference type="EMBL" id="CCK71699.1"/>
    </source>
</evidence>
<sequence length="304" mass="31348">MLLSLGVLAAVAQQCSGHSHGATARVVSRYQRRLADTVFVHTPRGNALLATVLLQCVPPAVALLAARTTGALSSGTTATAFALGTLLGDVFLHLIPHCDPGSLGVGLFAGFVAFLALDRVAAVLQGGATSHSHSHSHSHVHGTQETQGEHAPSLLLNVISDAAHNATDGIALASAFYKSSNVGAVTALAIAIHEIPHAVADFAVLRSKSRWVRAKLATLLLAVVGTALGCHLNEHAAEFGDPARLTLPVTAGGLLYIAATGLLPQLREGTATSLPYSRVTELRAVVVQLLAVTLGFLTVHSMHG</sequence>
<dbReference type="STRING" id="1071383.J7S8R4"/>
<protein>
    <submittedName>
        <fullName evidence="6">Uncharacterized protein</fullName>
    </submittedName>
</protein>
<name>J7S8R4_HUIN7</name>
<feature type="signal peptide" evidence="5">
    <location>
        <begin position="1"/>
        <end position="17"/>
    </location>
</feature>
<dbReference type="GO" id="GO:0005783">
    <property type="term" value="C:endoplasmic reticulum"/>
    <property type="evidence" value="ECO:0007669"/>
    <property type="project" value="EnsemblFungi"/>
</dbReference>
<keyword evidence="7" id="KW-1185">Reference proteome</keyword>
<dbReference type="eggNOG" id="KOG2693">
    <property type="taxonomic scope" value="Eukaryota"/>
</dbReference>
<dbReference type="GO" id="GO:0016020">
    <property type="term" value="C:membrane"/>
    <property type="evidence" value="ECO:0007669"/>
    <property type="project" value="UniProtKB-SubCell"/>
</dbReference>
<gene>
    <name evidence="6" type="primary">KNAG0H02840</name>
    <name evidence="6" type="ordered locus">KNAG_0H02840</name>
</gene>
<dbReference type="Pfam" id="PF02535">
    <property type="entry name" value="Zip"/>
    <property type="match status" value="1"/>
</dbReference>
<evidence type="ECO:0000256" key="2">
    <source>
        <dbReference type="ARBA" id="ARBA00022692"/>
    </source>
</evidence>
<accession>J7S8R4</accession>
<dbReference type="Proteomes" id="UP000006310">
    <property type="component" value="Chromosome 8"/>
</dbReference>
<dbReference type="KEGG" id="kng:KNAG_0H02840"/>
<reference evidence="6 7" key="1">
    <citation type="journal article" date="2011" name="Proc. Natl. Acad. Sci. U.S.A.">
        <title>Evolutionary erosion of yeast sex chromosomes by mating-type switching accidents.</title>
        <authorList>
            <person name="Gordon J.L."/>
            <person name="Armisen D."/>
            <person name="Proux-Wera E."/>
            <person name="Oheigeartaigh S.S."/>
            <person name="Byrne K.P."/>
            <person name="Wolfe K.H."/>
        </authorList>
    </citation>
    <scope>NUCLEOTIDE SEQUENCE [LARGE SCALE GENOMIC DNA]</scope>
    <source>
        <strain evidence="7">ATCC MYA-139 / BCRC 22969 / CBS 8797 / CCRC 22969 / KCTC 17520 / NBRC 10181 / NCYC 3082</strain>
    </source>
</reference>
<keyword evidence="4" id="KW-0472">Membrane</keyword>
<keyword evidence="2" id="KW-0812">Transmembrane</keyword>
<evidence type="ECO:0000256" key="4">
    <source>
        <dbReference type="ARBA" id="ARBA00023136"/>
    </source>
</evidence>
<organism evidence="6 7">
    <name type="scientific">Huiozyma naganishii (strain ATCC MYA-139 / BCRC 22969 / CBS 8797 / KCTC 17520 / NBRC 10181 / NCYC 3082 / Yp74L-3)</name>
    <name type="common">Yeast</name>
    <name type="synonym">Kazachstania naganishii</name>
    <dbReference type="NCBI Taxonomy" id="1071383"/>
    <lineage>
        <taxon>Eukaryota</taxon>
        <taxon>Fungi</taxon>
        <taxon>Dikarya</taxon>
        <taxon>Ascomycota</taxon>
        <taxon>Saccharomycotina</taxon>
        <taxon>Saccharomycetes</taxon>
        <taxon>Saccharomycetales</taxon>
        <taxon>Saccharomycetaceae</taxon>
        <taxon>Huiozyma</taxon>
    </lineage>
</organism>
<evidence type="ECO:0000256" key="3">
    <source>
        <dbReference type="ARBA" id="ARBA00022989"/>
    </source>
</evidence>
<dbReference type="HOGENOM" id="CLU_015114_0_0_1"/>
<dbReference type="RefSeq" id="XP_022465944.1">
    <property type="nucleotide sequence ID" value="XM_022609559.1"/>
</dbReference>
<keyword evidence="3" id="KW-1133">Transmembrane helix</keyword>
<dbReference type="InterPro" id="IPR003689">
    <property type="entry name" value="ZIP"/>
</dbReference>
<dbReference type="GO" id="GO:0005385">
    <property type="term" value="F:zinc ion transmembrane transporter activity"/>
    <property type="evidence" value="ECO:0007669"/>
    <property type="project" value="EnsemblFungi"/>
</dbReference>
<dbReference type="GO" id="GO:0006882">
    <property type="term" value="P:intracellular zinc ion homeostasis"/>
    <property type="evidence" value="ECO:0007669"/>
    <property type="project" value="TreeGrafter"/>
</dbReference>
<dbReference type="OrthoDB" id="200954at2759"/>
<dbReference type="PANTHER" id="PTHR16950">
    <property type="entry name" value="ZINC TRANSPORTER SLC39A7 HISTIDINE-RICH MEMBRANE PROTEIN KE4"/>
    <property type="match status" value="1"/>
</dbReference>
<keyword evidence="5" id="KW-0732">Signal</keyword>
<evidence type="ECO:0000256" key="1">
    <source>
        <dbReference type="ARBA" id="ARBA00004141"/>
    </source>
</evidence>
<dbReference type="GeneID" id="34527431"/>
<evidence type="ECO:0000313" key="7">
    <source>
        <dbReference type="Proteomes" id="UP000006310"/>
    </source>
</evidence>
<dbReference type="OMA" id="ALFHMLP"/>
<dbReference type="PANTHER" id="PTHR16950:SF16">
    <property type="entry name" value="ZINC TRANSPORTER ZIP13"/>
    <property type="match status" value="1"/>
</dbReference>
<evidence type="ECO:0000256" key="5">
    <source>
        <dbReference type="SAM" id="SignalP"/>
    </source>
</evidence>
<proteinExistence type="predicted"/>
<comment type="subcellular location">
    <subcellularLocation>
        <location evidence="1">Membrane</location>
        <topology evidence="1">Multi-pass membrane protein</topology>
    </subcellularLocation>
</comment>